<dbReference type="AlphaFoldDB" id="A0A4R7BWR9"/>
<sequence length="128" mass="13630">MMLFPILPAFHNAARAHRAGSAVVAVLAVAAWLSACAPSYPPVAESVRGDAAFKARIANGFPPGSPAARLRAMLAAEGFRLIEDPAARRFSALERPANLPCFSSTRIDWTEDARGRIVLIQAARQSCS</sequence>
<accession>A0A4R7BWR9</accession>
<comment type="caution">
    <text evidence="1">The sequence shown here is derived from an EMBL/GenBank/DDBJ whole genome shotgun (WGS) entry which is preliminary data.</text>
</comment>
<evidence type="ECO:0000313" key="2">
    <source>
        <dbReference type="Proteomes" id="UP000295122"/>
    </source>
</evidence>
<evidence type="ECO:0000313" key="1">
    <source>
        <dbReference type="EMBL" id="TDR89135.1"/>
    </source>
</evidence>
<name>A0A4R7BWR9_9HYPH</name>
<proteinExistence type="predicted"/>
<organism evidence="1 2">
    <name type="scientific">Enterovirga rhinocerotis</name>
    <dbReference type="NCBI Taxonomy" id="1339210"/>
    <lineage>
        <taxon>Bacteria</taxon>
        <taxon>Pseudomonadati</taxon>
        <taxon>Pseudomonadota</taxon>
        <taxon>Alphaproteobacteria</taxon>
        <taxon>Hyphomicrobiales</taxon>
        <taxon>Methylobacteriaceae</taxon>
        <taxon>Enterovirga</taxon>
    </lineage>
</organism>
<keyword evidence="2" id="KW-1185">Reference proteome</keyword>
<dbReference type="Proteomes" id="UP000295122">
    <property type="component" value="Unassembled WGS sequence"/>
</dbReference>
<reference evidence="1 2" key="1">
    <citation type="submission" date="2019-03" db="EMBL/GenBank/DDBJ databases">
        <title>Genomic Encyclopedia of Type Strains, Phase IV (KMG-IV): sequencing the most valuable type-strain genomes for metagenomic binning, comparative biology and taxonomic classification.</title>
        <authorList>
            <person name="Goeker M."/>
        </authorList>
    </citation>
    <scope>NUCLEOTIDE SEQUENCE [LARGE SCALE GENOMIC DNA]</scope>
    <source>
        <strain evidence="1 2">DSM 25903</strain>
    </source>
</reference>
<gene>
    <name evidence="1" type="ORF">EV668_3623</name>
</gene>
<protein>
    <submittedName>
        <fullName evidence="1">Uncharacterized protein</fullName>
    </submittedName>
</protein>
<dbReference type="EMBL" id="SNZR01000014">
    <property type="protein sequence ID" value="TDR89135.1"/>
    <property type="molecule type" value="Genomic_DNA"/>
</dbReference>